<keyword evidence="4" id="KW-1185">Reference proteome</keyword>
<feature type="compositionally biased region" description="Basic and acidic residues" evidence="2">
    <location>
        <begin position="1058"/>
        <end position="1067"/>
    </location>
</feature>
<feature type="compositionally biased region" description="Basic and acidic residues" evidence="2">
    <location>
        <begin position="989"/>
        <end position="1000"/>
    </location>
</feature>
<sequence length="1737" mass="195079">MSLKSYRPIRMKQELPSSTSSAVPVCFVCGNEGIRLYPLYSKPWDGGPFFPFLEHHQCPQGASPISSNGIAMACMVCYSFLTQQWESYEKSRTSHDRRLYWLKRCDNGPFAGIEFGVQSEYASQVLGIPQSGSSESARQIPYRFCSMVDEVSQPDQMERIESRDSNCSSFSNHIERSQPTLEDSEALDLSVSNRTSFLESPSASMEVCYVCAGTFPKGTLVNVYAKPIANCPFFPSLAIHPKPSKAKSMDSSGRVKTCESCHRFLLCQWDAYQQQNIPHAERSYYIAGKENRLTSLDKNNHCSKILHEEPGFVCFTCGIEHPFSLQRDIYAYPQPEKSPYFKFLRRLKPNPGSVPMSSHGKVVVCAYCQKFFLEQYQNFEISCTPEEKRVYRLPRENSSKTSFLQQNCNPVQQEMVSGSFGCYLCKKPTAINQLFLVSSRPENGTMFFPFLRDLPKPANAKPMDYYGQVLTCLDCHGILQNQWEAFEMANVPHQQRQYFLHSTKSASLDHTGISGKLSCPEISLSPHSSNSALHIQISSPDMQIDTGRNIKNHEPLLTTVSTLLTNSVHNTQVNLPAFSRVSGSSQDSNLVATATARINSLKVNIEDQDGNRPSRCQDFKIDCPFSASLNIMPLMVSTVCFVCGEKSLPGHTFPLGAIPNRNENPFFPFLLKHPSPIGSQPLTDYGSCLVCTFCYHSLMAQWFAYETSPYAEDGHPWDRKYNTHHYVCFICGTTTYRQRVRTIFVRDFPFLIDHPRPPGALTLANGRSVVTCLTCYEFLMSQWKDFERMKVPVELRKYNWIVLPPPPESDAARINQCLQSVSSPSPGIRWSVSVSESCDTERIQNLTNSLIQQGLPHGSRSLSGTVQPSSSGPQRAGNQNLQTSSPVDYASSHASSVIVSYGTTSNNPALKATRTSSFAAALRKLAKQAVDPVIETAASPVSPVSTPLPAHRSTTPKQHILTSSQSSMPLVHSLAVSVSPTLSYATHTTESKNKDAELSRHSQGGSTSSLMEPLSLKIDRSTSRTTNSGYYGGVKREELYYGNSDIIRHPPSSLQRTETGRESEESHVSSSGFQIYRNVEGVRSSIPAHIPSYEHPVSYPYQATFLPPPPPFSHHTYRHEDAMYLDHYGLLKTPTSHLPTSSGSLHLPGLPCVTGNPYPPELLGQSVRVASPSSSITVRERAKFEEEWGQECSRNSSREGMNHFVQNPLPVALSRNSESPGHPGSITHGTPREQSSKHSSPPVTSFSAPLNLVRSNSQNSNKWVPHYRMSHQQNKSQQEGLGFHHSLLLQQDLKQHLAVTGRKVVASEMELINREKNDIIKHSIPQRRQGSNSPIVDRLHIQHSPLPNSSLLIHSDRSTVKPSLYSTRFDSPDRLTLLNQERKSVISADTRGRSPSELTKTELVSPRVVAHQIPNFHNSINIPEATPGQISTTLTLEDKHHSVLKVEATCRESTQEAAHFPEKTITDCTSGLPKLISKLDLEWEKLQKARLAGKCGFSDDELDTEDEDEENHLREILIITKGPPLNLDLSPKKLEFLRIFGLISHQKRQDFLYETELLTKYDIPGVSAIPHHHSPAVGQRGDSKDRRVVIIGDPTQSDKKTKKLAKDFVHEFHKSVLETTQQQLAEQSRQWSAESRTGVTPSPTTCSSERVENYHWPGIEIVMEAYECYLKEQKQEQEFLVERCQYLKRKNQDANLDAERLHYHMTELLKLKQRLDEERHRHQVSVDNLKRTLRLMR</sequence>
<proteinExistence type="predicted"/>
<feature type="region of interest" description="Disordered" evidence="2">
    <location>
        <begin position="1627"/>
        <end position="1648"/>
    </location>
</feature>
<feature type="compositionally biased region" description="Polar residues" evidence="2">
    <location>
        <begin position="1237"/>
        <end position="1258"/>
    </location>
</feature>
<dbReference type="InterPro" id="IPR022207">
    <property type="entry name" value="GSE-like"/>
</dbReference>
<feature type="region of interest" description="Disordered" evidence="2">
    <location>
        <begin position="854"/>
        <end position="887"/>
    </location>
</feature>
<evidence type="ECO:0000313" key="4">
    <source>
        <dbReference type="Proteomes" id="UP000694941"/>
    </source>
</evidence>
<feature type="compositionally biased region" description="Polar residues" evidence="2">
    <location>
        <begin position="860"/>
        <end position="887"/>
    </location>
</feature>
<protein>
    <submittedName>
        <fullName evidence="5">Uncharacterized protein LOC106478891</fullName>
    </submittedName>
</protein>
<feature type="region of interest" description="Disordered" evidence="2">
    <location>
        <begin position="986"/>
        <end position="1011"/>
    </location>
</feature>
<evidence type="ECO:0000256" key="1">
    <source>
        <dbReference type="SAM" id="Coils"/>
    </source>
</evidence>
<dbReference type="Proteomes" id="UP000694941">
    <property type="component" value="Unplaced"/>
</dbReference>
<accession>A0ABM1S3S9</accession>
<feature type="coiled-coil region" evidence="1">
    <location>
        <begin position="1670"/>
        <end position="1732"/>
    </location>
</feature>
<dbReference type="GeneID" id="106478891"/>
<evidence type="ECO:0000256" key="2">
    <source>
        <dbReference type="SAM" id="MobiDB-lite"/>
    </source>
</evidence>
<feature type="domain" description="Genetic suppressor element-like" evidence="3">
    <location>
        <begin position="1474"/>
        <end position="1553"/>
    </location>
</feature>
<dbReference type="PANTHER" id="PTHR40240">
    <property type="entry name" value="PLEXUS, ISOFORM A"/>
    <property type="match status" value="1"/>
</dbReference>
<keyword evidence="1" id="KW-0175">Coiled coil</keyword>
<dbReference type="Pfam" id="PF12540">
    <property type="entry name" value="DUF3736"/>
    <property type="match status" value="1"/>
</dbReference>
<feature type="region of interest" description="Disordered" evidence="2">
    <location>
        <begin position="1212"/>
        <end position="1258"/>
    </location>
</feature>
<dbReference type="PANTHER" id="PTHR40240:SF1">
    <property type="entry name" value="PLEXUS, ISOFORM A"/>
    <property type="match status" value="1"/>
</dbReference>
<feature type="compositionally biased region" description="Polar residues" evidence="2">
    <location>
        <begin position="1001"/>
        <end position="1010"/>
    </location>
</feature>
<name>A0ABM1S3S9_LIMPO</name>
<evidence type="ECO:0000259" key="3">
    <source>
        <dbReference type="Pfam" id="PF12540"/>
    </source>
</evidence>
<dbReference type="RefSeq" id="XP_022238284.1">
    <property type="nucleotide sequence ID" value="XM_022382576.1"/>
</dbReference>
<organism evidence="4 5">
    <name type="scientific">Limulus polyphemus</name>
    <name type="common">Atlantic horseshoe crab</name>
    <dbReference type="NCBI Taxonomy" id="6850"/>
    <lineage>
        <taxon>Eukaryota</taxon>
        <taxon>Metazoa</taxon>
        <taxon>Ecdysozoa</taxon>
        <taxon>Arthropoda</taxon>
        <taxon>Chelicerata</taxon>
        <taxon>Merostomata</taxon>
        <taxon>Xiphosura</taxon>
        <taxon>Limulidae</taxon>
        <taxon>Limulus</taxon>
    </lineage>
</organism>
<gene>
    <name evidence="5" type="primary">LOC106478891</name>
</gene>
<reference evidence="5" key="1">
    <citation type="submission" date="2025-08" db="UniProtKB">
        <authorList>
            <consortium name="RefSeq"/>
        </authorList>
    </citation>
    <scope>IDENTIFICATION</scope>
    <source>
        <tissue evidence="5">Muscle</tissue>
    </source>
</reference>
<feature type="region of interest" description="Disordered" evidence="2">
    <location>
        <begin position="1045"/>
        <end position="1071"/>
    </location>
</feature>
<evidence type="ECO:0000313" key="5">
    <source>
        <dbReference type="RefSeq" id="XP_022238284.1"/>
    </source>
</evidence>